<evidence type="ECO:0000313" key="2">
    <source>
        <dbReference type="Proteomes" id="UP001234297"/>
    </source>
</evidence>
<dbReference type="EMBL" id="CM056809">
    <property type="protein sequence ID" value="KAJ8650393.1"/>
    <property type="molecule type" value="Genomic_DNA"/>
</dbReference>
<proteinExistence type="predicted"/>
<evidence type="ECO:0000313" key="1">
    <source>
        <dbReference type="EMBL" id="KAJ8650393.1"/>
    </source>
</evidence>
<protein>
    <submittedName>
        <fullName evidence="1">Uncharacterized protein</fullName>
    </submittedName>
</protein>
<reference evidence="1 2" key="1">
    <citation type="journal article" date="2022" name="Hortic Res">
        <title>A haplotype resolved chromosomal level avocado genome allows analysis of novel avocado genes.</title>
        <authorList>
            <person name="Nath O."/>
            <person name="Fletcher S.J."/>
            <person name="Hayward A."/>
            <person name="Shaw L.M."/>
            <person name="Masouleh A.K."/>
            <person name="Furtado A."/>
            <person name="Henry R.J."/>
            <person name="Mitter N."/>
        </authorList>
    </citation>
    <scope>NUCLEOTIDE SEQUENCE [LARGE SCALE GENOMIC DNA]</scope>
    <source>
        <strain evidence="2">cv. Hass</strain>
    </source>
</reference>
<keyword evidence="2" id="KW-1185">Reference proteome</keyword>
<organism evidence="1 2">
    <name type="scientific">Persea americana</name>
    <name type="common">Avocado</name>
    <dbReference type="NCBI Taxonomy" id="3435"/>
    <lineage>
        <taxon>Eukaryota</taxon>
        <taxon>Viridiplantae</taxon>
        <taxon>Streptophyta</taxon>
        <taxon>Embryophyta</taxon>
        <taxon>Tracheophyta</taxon>
        <taxon>Spermatophyta</taxon>
        <taxon>Magnoliopsida</taxon>
        <taxon>Magnoliidae</taxon>
        <taxon>Laurales</taxon>
        <taxon>Lauraceae</taxon>
        <taxon>Persea</taxon>
    </lineage>
</organism>
<gene>
    <name evidence="1" type="ORF">MRB53_003416</name>
</gene>
<accession>A0ACC2MXL2</accession>
<dbReference type="Proteomes" id="UP001234297">
    <property type="component" value="Chromosome 1"/>
</dbReference>
<comment type="caution">
    <text evidence="1">The sequence shown here is derived from an EMBL/GenBank/DDBJ whole genome shotgun (WGS) entry which is preliminary data.</text>
</comment>
<sequence length="115" mass="12679">MTISRSQGKREEKMTSECIGKSQWPELLRVDGAAAKTTIEEENPLITAHIVKNGSSVITDFRCDRVWVWVDENGIVTKVKGHGESFLGVKGQIAATTIERENPLVHAHVVLGLQV</sequence>
<name>A0ACC2MXL2_PERAE</name>